<dbReference type="PANTHER" id="PTHR43369:SF2">
    <property type="entry name" value="PHOSPHORIBOSYLGLYCINAMIDE FORMYLTRANSFERASE"/>
    <property type="match status" value="1"/>
</dbReference>
<dbReference type="HAMAP" id="MF_01930">
    <property type="entry name" value="PurN"/>
    <property type="match status" value="1"/>
</dbReference>
<keyword evidence="9" id="KW-1185">Reference proteome</keyword>
<sequence>MSTPKRLAILASGSGSNAEKIMEYFQHSDKAEIALIASNKPDAFVLERAKKFDVPTFTFSRKEMDAGILLEKLQAETIDWVILAGFLLKIPDHLTQAYSDKMVNIHPALLPKYGGKGMYGSFVHEAVKAAGDTDTGITIHLVNEHYDEGKIIFQASTPISPLDTADTIADKVHALEHEHFPRVVGELVGA</sequence>
<keyword evidence="2 6" id="KW-0808">Transferase</keyword>
<comment type="caution">
    <text evidence="6">Lacks conserved residue(s) required for the propagation of feature annotation.</text>
</comment>
<comment type="similarity">
    <text evidence="4 6">Belongs to the GART family.</text>
</comment>
<dbReference type="SUPFAM" id="SSF53328">
    <property type="entry name" value="Formyltransferase"/>
    <property type="match status" value="1"/>
</dbReference>
<dbReference type="InterPro" id="IPR036477">
    <property type="entry name" value="Formyl_transf_N_sf"/>
</dbReference>
<dbReference type="EMBL" id="BAAAFI010000009">
    <property type="protein sequence ID" value="GAA0879152.1"/>
    <property type="molecule type" value="Genomic_DNA"/>
</dbReference>
<keyword evidence="3 6" id="KW-0658">Purine biosynthesis</keyword>
<feature type="binding site" evidence="6">
    <location>
        <position position="61"/>
    </location>
    <ligand>
        <name>(6R)-10-formyltetrahydrofolate</name>
        <dbReference type="ChEBI" id="CHEBI:195366"/>
    </ligand>
</feature>
<dbReference type="EC" id="2.1.2.2" evidence="6"/>
<feature type="domain" description="Formyl transferase N-terminal" evidence="7">
    <location>
        <begin position="5"/>
        <end position="184"/>
    </location>
</feature>
<evidence type="ECO:0000256" key="5">
    <source>
        <dbReference type="ARBA" id="ARBA00047664"/>
    </source>
</evidence>
<dbReference type="NCBIfam" id="TIGR00639">
    <property type="entry name" value="PurN"/>
    <property type="match status" value="1"/>
</dbReference>
<name>A0ABP3YH06_9BACT</name>
<comment type="function">
    <text evidence="6">Catalyzes the transfer of a formyl group from 10-formyltetrahydrofolate to 5-phospho-ribosyl-glycinamide (GAR), producing 5-phospho-ribosyl-N-formylglycinamide (FGAR) and tetrahydrofolate.</text>
</comment>
<protein>
    <recommendedName>
        <fullName evidence="6">Phosphoribosylglycinamide formyltransferase</fullName>
        <ecNumber evidence="6">2.1.2.2</ecNumber>
    </recommendedName>
    <alternativeName>
        <fullName evidence="6">5'-phosphoribosylglycinamide transformylase</fullName>
    </alternativeName>
    <alternativeName>
        <fullName evidence="6">GAR transformylase</fullName>
        <shortName evidence="6">GART</shortName>
    </alternativeName>
</protein>
<gene>
    <name evidence="6 8" type="primary">purN</name>
    <name evidence="8" type="ORF">GCM10009119_21200</name>
</gene>
<feature type="active site" description="Proton donor" evidence="6">
    <location>
        <position position="106"/>
    </location>
</feature>
<evidence type="ECO:0000256" key="6">
    <source>
        <dbReference type="HAMAP-Rule" id="MF_01930"/>
    </source>
</evidence>
<accession>A0ABP3YH06</accession>
<dbReference type="InterPro" id="IPR002376">
    <property type="entry name" value="Formyl_transf_N"/>
</dbReference>
<evidence type="ECO:0000259" key="7">
    <source>
        <dbReference type="Pfam" id="PF00551"/>
    </source>
</evidence>
<dbReference type="RefSeq" id="WP_343851273.1">
    <property type="nucleotide sequence ID" value="NZ_BAAAFI010000009.1"/>
</dbReference>
<dbReference type="PANTHER" id="PTHR43369">
    <property type="entry name" value="PHOSPHORIBOSYLGLYCINAMIDE FORMYLTRANSFERASE"/>
    <property type="match status" value="1"/>
</dbReference>
<dbReference type="InterPro" id="IPR001555">
    <property type="entry name" value="GART_AS"/>
</dbReference>
<dbReference type="CDD" id="cd08645">
    <property type="entry name" value="FMT_core_GART"/>
    <property type="match status" value="1"/>
</dbReference>
<feature type="binding site" evidence="6">
    <location>
        <position position="104"/>
    </location>
    <ligand>
        <name>(6R)-10-formyltetrahydrofolate</name>
        <dbReference type="ChEBI" id="CHEBI:195366"/>
    </ligand>
</feature>
<dbReference type="Pfam" id="PF00551">
    <property type="entry name" value="Formyl_trans_N"/>
    <property type="match status" value="1"/>
</dbReference>
<feature type="binding site" evidence="6">
    <location>
        <begin position="15"/>
        <end position="17"/>
    </location>
    <ligand>
        <name>N(1)-(5-phospho-beta-D-ribosyl)glycinamide</name>
        <dbReference type="ChEBI" id="CHEBI:143788"/>
    </ligand>
</feature>
<comment type="caution">
    <text evidence="8">The sequence shown here is derived from an EMBL/GenBank/DDBJ whole genome shotgun (WGS) entry which is preliminary data.</text>
</comment>
<dbReference type="InterPro" id="IPR004607">
    <property type="entry name" value="GART"/>
</dbReference>
<dbReference type="Gene3D" id="3.40.50.170">
    <property type="entry name" value="Formyl transferase, N-terminal domain"/>
    <property type="match status" value="1"/>
</dbReference>
<evidence type="ECO:0000313" key="9">
    <source>
        <dbReference type="Proteomes" id="UP001500469"/>
    </source>
</evidence>
<feature type="site" description="Raises pKa of active site His" evidence="6">
    <location>
        <position position="147"/>
    </location>
</feature>
<evidence type="ECO:0000256" key="2">
    <source>
        <dbReference type="ARBA" id="ARBA00022679"/>
    </source>
</evidence>
<dbReference type="Proteomes" id="UP001500469">
    <property type="component" value="Unassembled WGS sequence"/>
</dbReference>
<evidence type="ECO:0000313" key="8">
    <source>
        <dbReference type="EMBL" id="GAA0879152.1"/>
    </source>
</evidence>
<comment type="catalytic activity">
    <reaction evidence="5 6">
        <text>N(1)-(5-phospho-beta-D-ribosyl)glycinamide + (6R)-10-formyltetrahydrofolate = N(2)-formyl-N(1)-(5-phospho-beta-D-ribosyl)glycinamide + (6S)-5,6,7,8-tetrahydrofolate + H(+)</text>
        <dbReference type="Rhea" id="RHEA:15053"/>
        <dbReference type="ChEBI" id="CHEBI:15378"/>
        <dbReference type="ChEBI" id="CHEBI:57453"/>
        <dbReference type="ChEBI" id="CHEBI:143788"/>
        <dbReference type="ChEBI" id="CHEBI:147286"/>
        <dbReference type="ChEBI" id="CHEBI:195366"/>
        <dbReference type="EC" id="2.1.2.2"/>
    </reaction>
</comment>
<evidence type="ECO:0000256" key="1">
    <source>
        <dbReference type="ARBA" id="ARBA00005054"/>
    </source>
</evidence>
<reference evidence="9" key="1">
    <citation type="journal article" date="2019" name="Int. J. Syst. Evol. Microbiol.">
        <title>The Global Catalogue of Microorganisms (GCM) 10K type strain sequencing project: providing services to taxonomists for standard genome sequencing and annotation.</title>
        <authorList>
            <consortium name="The Broad Institute Genomics Platform"/>
            <consortium name="The Broad Institute Genome Sequencing Center for Infectious Disease"/>
            <person name="Wu L."/>
            <person name="Ma J."/>
        </authorList>
    </citation>
    <scope>NUCLEOTIDE SEQUENCE [LARGE SCALE GENOMIC DNA]</scope>
    <source>
        <strain evidence="9">JCM 16112</strain>
    </source>
</reference>
<evidence type="ECO:0000256" key="3">
    <source>
        <dbReference type="ARBA" id="ARBA00022755"/>
    </source>
</evidence>
<proteinExistence type="inferred from homology"/>
<dbReference type="PROSITE" id="PS00373">
    <property type="entry name" value="GART"/>
    <property type="match status" value="1"/>
</dbReference>
<evidence type="ECO:0000256" key="4">
    <source>
        <dbReference type="ARBA" id="ARBA00038440"/>
    </source>
</evidence>
<comment type="pathway">
    <text evidence="1 6">Purine metabolism; IMP biosynthesis via de novo pathway; N(2)-formyl-N(1)-(5-phospho-D-ribosyl)glycinamide from N(1)-(5-phospho-D-ribosyl)glycinamide (10-formyl THF route): step 1/1.</text>
</comment>
<organism evidence="8 9">
    <name type="scientific">Algoriphagus jejuensis</name>
    <dbReference type="NCBI Taxonomy" id="419934"/>
    <lineage>
        <taxon>Bacteria</taxon>
        <taxon>Pseudomonadati</taxon>
        <taxon>Bacteroidota</taxon>
        <taxon>Cytophagia</taxon>
        <taxon>Cytophagales</taxon>
        <taxon>Cyclobacteriaceae</taxon>
        <taxon>Algoriphagus</taxon>
    </lineage>
</organism>